<dbReference type="CDD" id="cd01991">
    <property type="entry name" value="Asn_synthase_B_C"/>
    <property type="match status" value="1"/>
</dbReference>
<dbReference type="Gene3D" id="3.40.50.620">
    <property type="entry name" value="HUPs"/>
    <property type="match status" value="1"/>
</dbReference>
<dbReference type="AlphaFoldDB" id="R4XLI0"/>
<dbReference type="InterPro" id="IPR029055">
    <property type="entry name" value="Ntn_hydrolases_N"/>
</dbReference>
<dbReference type="PANTHER" id="PTHR45937">
    <property type="entry name" value="ASPARAGINE SYNTHETASE DOMAIN-CONTAINING PROTEIN 1"/>
    <property type="match status" value="1"/>
</dbReference>
<dbReference type="eggNOG" id="KOG0573">
    <property type="taxonomic scope" value="Eukaryota"/>
</dbReference>
<dbReference type="Gene3D" id="3.60.20.10">
    <property type="entry name" value="Glutamine Phosphoribosylpyrophosphate, subunit 1, domain 1"/>
    <property type="match status" value="1"/>
</dbReference>
<dbReference type="InterPro" id="IPR001962">
    <property type="entry name" value="Asn_synthase"/>
</dbReference>
<dbReference type="PANTHER" id="PTHR45937:SF1">
    <property type="entry name" value="ASPARAGINE SYNTHETASE DOMAIN-CONTAINING PROTEIN 1"/>
    <property type="match status" value="1"/>
</dbReference>
<dbReference type="SUPFAM" id="SSF56235">
    <property type="entry name" value="N-terminal nucleophile aminohydrolases (Ntn hydrolases)"/>
    <property type="match status" value="1"/>
</dbReference>
<evidence type="ECO:0000256" key="2">
    <source>
        <dbReference type="ARBA" id="ARBA00022888"/>
    </source>
</evidence>
<gene>
    <name evidence="6" type="ORF">TAPDE_004535</name>
</gene>
<keyword evidence="7" id="KW-1185">Reference proteome</keyword>
<feature type="region of interest" description="Disordered" evidence="4">
    <location>
        <begin position="506"/>
        <end position="534"/>
    </location>
</feature>
<dbReference type="STRING" id="1097556.R4XLI0"/>
<accession>R4XLI0</accession>
<dbReference type="Proteomes" id="UP000013776">
    <property type="component" value="Unassembled WGS sequence"/>
</dbReference>
<dbReference type="GO" id="GO:0006529">
    <property type="term" value="P:asparagine biosynthetic process"/>
    <property type="evidence" value="ECO:0007669"/>
    <property type="project" value="UniProtKB-KW"/>
</dbReference>
<feature type="domain" description="Asparagine synthetase" evidence="5">
    <location>
        <begin position="420"/>
        <end position="510"/>
    </location>
</feature>
<proteinExistence type="predicted"/>
<protein>
    <recommendedName>
        <fullName evidence="5">Asparagine synthetase domain-containing protein</fullName>
    </recommendedName>
</protein>
<keyword evidence="3" id="KW-0315">Glutamine amidotransferase</keyword>
<feature type="compositionally biased region" description="Basic and acidic residues" evidence="4">
    <location>
        <begin position="515"/>
        <end position="528"/>
    </location>
</feature>
<evidence type="ECO:0000313" key="6">
    <source>
        <dbReference type="EMBL" id="CCG84140.1"/>
    </source>
</evidence>
<evidence type="ECO:0000256" key="1">
    <source>
        <dbReference type="ARBA" id="ARBA00022605"/>
    </source>
</evidence>
<dbReference type="SUPFAM" id="SSF52402">
    <property type="entry name" value="Adenine nucleotide alpha hydrolases-like"/>
    <property type="match status" value="1"/>
</dbReference>
<evidence type="ECO:0000313" key="7">
    <source>
        <dbReference type="Proteomes" id="UP000013776"/>
    </source>
</evidence>
<dbReference type="OrthoDB" id="10252281at2759"/>
<keyword evidence="1" id="KW-0028">Amino-acid biosynthesis</keyword>
<dbReference type="InterPro" id="IPR051857">
    <property type="entry name" value="Asn_synthetase_domain"/>
</dbReference>
<dbReference type="InterPro" id="IPR014729">
    <property type="entry name" value="Rossmann-like_a/b/a_fold"/>
</dbReference>
<sequence>MCGIFFTLSETSAELGEDEVLLDRISRRGPDSLRTCRVVWHNLTLRFTSSVLHLRGEETVQQPVRVGQNVLCWNGEAWSGLDLSLSENDTAALSNALSKNEDAIARVFEQIRGPYAFVYYQAARGKVWYGRDILGRRSLLTNKLDTGFTLCSVGHRQNSWSEVDVKGIHCYDLCTKTTTTWPWAENPSRVHDLQKSYTRVNDLGVPASLDTKDRSTHAYKHAVSCLQAVLTDSLRIKTETLPSQVEITSEASRIAVMYSGGVDCAVIARLLHDILPNDEPIDLLNVSFENPRTLNNARKLDSTFNKTYETPDRVTGLQGYDELRRSCPAREWRFVAIDVPYREAISAKDDVLELMHPNDSIMDFSIALAFYFCARGQGTLFTTGIPYHCTAKVFFSGLGADEQLGGYSRHLAAWTRGGHNELIKELQCDLDRIPSRNLGRDDRILAHFGREVRWPFLDENVISFLSQLRLDTKMTFQLGPGQGDKVILRDLARQLDIPRAAGEKKRAIQFGSRSARMEIENGKSDKVKGHNKQS</sequence>
<dbReference type="VEuPathDB" id="FungiDB:TAPDE_004535"/>
<evidence type="ECO:0000256" key="4">
    <source>
        <dbReference type="SAM" id="MobiDB-lite"/>
    </source>
</evidence>
<evidence type="ECO:0000259" key="5">
    <source>
        <dbReference type="Pfam" id="PF00733"/>
    </source>
</evidence>
<reference evidence="6 7" key="1">
    <citation type="journal article" date="2013" name="MBio">
        <title>Genome sequencing of the plant pathogen Taphrina deformans, the causal agent of peach leaf curl.</title>
        <authorList>
            <person name="Cisse O.H."/>
            <person name="Almeida J.M.G.C.F."/>
            <person name="Fonseca A."/>
            <person name="Kumar A.A."/>
            <person name="Salojaervi J."/>
            <person name="Overmyer K."/>
            <person name="Hauser P.M."/>
            <person name="Pagni M."/>
        </authorList>
    </citation>
    <scope>NUCLEOTIDE SEQUENCE [LARGE SCALE GENOMIC DNA]</scope>
    <source>
        <strain evidence="7">PYCC 5710 / ATCC 11124 / CBS 356.35 / IMI 108563 / JCM 9778 / NBRC 8474</strain>
    </source>
</reference>
<name>R4XLI0_TAPDE</name>
<comment type="caution">
    <text evidence="6">The sequence shown here is derived from an EMBL/GenBank/DDBJ whole genome shotgun (WGS) entry which is preliminary data.</text>
</comment>
<dbReference type="Pfam" id="PF00733">
    <property type="entry name" value="Asn_synthase"/>
    <property type="match status" value="1"/>
</dbReference>
<keyword evidence="2" id="KW-0061">Asparagine biosynthesis</keyword>
<organism evidence="6 7">
    <name type="scientific">Taphrina deformans (strain PYCC 5710 / ATCC 11124 / CBS 356.35 / IMI 108563 / JCM 9778 / NBRC 8474)</name>
    <name type="common">Peach leaf curl fungus</name>
    <name type="synonym">Lalaria deformans</name>
    <dbReference type="NCBI Taxonomy" id="1097556"/>
    <lineage>
        <taxon>Eukaryota</taxon>
        <taxon>Fungi</taxon>
        <taxon>Dikarya</taxon>
        <taxon>Ascomycota</taxon>
        <taxon>Taphrinomycotina</taxon>
        <taxon>Taphrinomycetes</taxon>
        <taxon>Taphrinales</taxon>
        <taxon>Taphrinaceae</taxon>
        <taxon>Taphrina</taxon>
    </lineage>
</organism>
<evidence type="ECO:0000256" key="3">
    <source>
        <dbReference type="ARBA" id="ARBA00022962"/>
    </source>
</evidence>
<dbReference type="GO" id="GO:0004066">
    <property type="term" value="F:asparagine synthase (glutamine-hydrolyzing) activity"/>
    <property type="evidence" value="ECO:0007669"/>
    <property type="project" value="InterPro"/>
</dbReference>
<dbReference type="EMBL" id="CAHR02000206">
    <property type="protein sequence ID" value="CCG84140.1"/>
    <property type="molecule type" value="Genomic_DNA"/>
</dbReference>